<keyword evidence="4 5" id="KW-0472">Membrane</keyword>
<reference evidence="8" key="1">
    <citation type="journal article" date="2019" name="Int. J. Syst. Evol. Microbiol.">
        <title>The Global Catalogue of Microorganisms (GCM) 10K type strain sequencing project: providing services to taxonomists for standard genome sequencing and annotation.</title>
        <authorList>
            <consortium name="The Broad Institute Genomics Platform"/>
            <consortium name="The Broad Institute Genome Sequencing Center for Infectious Disease"/>
            <person name="Wu L."/>
            <person name="Ma J."/>
        </authorList>
    </citation>
    <scope>NUCLEOTIDE SEQUENCE [LARGE SCALE GENOMIC DNA]</scope>
    <source>
        <strain evidence="8">NBRC 108725</strain>
    </source>
</reference>
<gene>
    <name evidence="7" type="ORF">GCM10025866_35250</name>
</gene>
<evidence type="ECO:0000259" key="6">
    <source>
        <dbReference type="Pfam" id="PF13515"/>
    </source>
</evidence>
<dbReference type="Pfam" id="PF13515">
    <property type="entry name" value="FUSC_2"/>
    <property type="match status" value="1"/>
</dbReference>
<feature type="transmembrane region" description="Helical" evidence="5">
    <location>
        <begin position="120"/>
        <end position="137"/>
    </location>
</feature>
<organism evidence="7 8">
    <name type="scientific">Naasia aerilata</name>
    <dbReference type="NCBI Taxonomy" id="1162966"/>
    <lineage>
        <taxon>Bacteria</taxon>
        <taxon>Bacillati</taxon>
        <taxon>Actinomycetota</taxon>
        <taxon>Actinomycetes</taxon>
        <taxon>Micrococcales</taxon>
        <taxon>Microbacteriaceae</taxon>
        <taxon>Naasia</taxon>
    </lineage>
</organism>
<feature type="transmembrane region" description="Helical" evidence="5">
    <location>
        <begin position="149"/>
        <end position="169"/>
    </location>
</feature>
<keyword evidence="3 5" id="KW-1133">Transmembrane helix</keyword>
<dbReference type="Proteomes" id="UP001321498">
    <property type="component" value="Chromosome"/>
</dbReference>
<dbReference type="EMBL" id="AP027731">
    <property type="protein sequence ID" value="BDZ47616.1"/>
    <property type="molecule type" value="Genomic_DNA"/>
</dbReference>
<comment type="subcellular location">
    <subcellularLocation>
        <location evidence="1">Membrane</location>
        <topology evidence="1">Multi-pass membrane protein</topology>
    </subcellularLocation>
</comment>
<proteinExistence type="predicted"/>
<sequence>MRARSASGGPAAPLRFALTAESKIVLARLTAAIVLAAAVSIPLGLHRSYWVIVTVIAVLQSGVLRRLTTARAANRILGTVLGAAIFVAVALVVPDGVGLVLVLAGLQFLVELVIVRHYGIALIFITPLALLVAVRQPGVSAGGIALERIIDTGIGAALAVLVLAGEFLIERRATRRRIADVPEAVQ</sequence>
<keyword evidence="2 5" id="KW-0812">Transmembrane</keyword>
<evidence type="ECO:0000313" key="7">
    <source>
        <dbReference type="EMBL" id="BDZ47616.1"/>
    </source>
</evidence>
<dbReference type="InterPro" id="IPR049453">
    <property type="entry name" value="Memb_transporter_dom"/>
</dbReference>
<evidence type="ECO:0000256" key="4">
    <source>
        <dbReference type="ARBA" id="ARBA00023136"/>
    </source>
</evidence>
<evidence type="ECO:0000256" key="5">
    <source>
        <dbReference type="SAM" id="Phobius"/>
    </source>
</evidence>
<dbReference type="RefSeq" id="WP_286277490.1">
    <property type="nucleotide sequence ID" value="NZ_AP027731.1"/>
</dbReference>
<evidence type="ECO:0000256" key="1">
    <source>
        <dbReference type="ARBA" id="ARBA00004141"/>
    </source>
</evidence>
<keyword evidence="8" id="KW-1185">Reference proteome</keyword>
<feature type="domain" description="Integral membrane bound transporter" evidence="6">
    <location>
        <begin position="37"/>
        <end position="162"/>
    </location>
</feature>
<evidence type="ECO:0000256" key="2">
    <source>
        <dbReference type="ARBA" id="ARBA00022692"/>
    </source>
</evidence>
<name>A0ABM8GGW9_9MICO</name>
<protein>
    <recommendedName>
        <fullName evidence="6">Integral membrane bound transporter domain-containing protein</fullName>
    </recommendedName>
</protein>
<evidence type="ECO:0000256" key="3">
    <source>
        <dbReference type="ARBA" id="ARBA00022989"/>
    </source>
</evidence>
<feature type="transmembrane region" description="Helical" evidence="5">
    <location>
        <begin position="25"/>
        <end position="43"/>
    </location>
</feature>
<accession>A0ABM8GGW9</accession>
<evidence type="ECO:0000313" key="8">
    <source>
        <dbReference type="Proteomes" id="UP001321498"/>
    </source>
</evidence>